<accession>A0A225EA56</accession>
<evidence type="ECO:0000256" key="3">
    <source>
        <dbReference type="ARBA" id="ARBA00022692"/>
    </source>
</evidence>
<organism evidence="7 8">
    <name type="scientific">Fimbriiglobus ruber</name>
    <dbReference type="NCBI Taxonomy" id="1908690"/>
    <lineage>
        <taxon>Bacteria</taxon>
        <taxon>Pseudomonadati</taxon>
        <taxon>Planctomycetota</taxon>
        <taxon>Planctomycetia</taxon>
        <taxon>Gemmatales</taxon>
        <taxon>Gemmataceae</taxon>
        <taxon>Fimbriiglobus</taxon>
    </lineage>
</organism>
<dbReference type="InterPro" id="IPR005495">
    <property type="entry name" value="LptG/LptF_permease"/>
</dbReference>
<evidence type="ECO:0000256" key="4">
    <source>
        <dbReference type="ARBA" id="ARBA00022989"/>
    </source>
</evidence>
<evidence type="ECO:0000256" key="1">
    <source>
        <dbReference type="ARBA" id="ARBA00004651"/>
    </source>
</evidence>
<name>A0A225EA56_9BACT</name>
<protein>
    <submittedName>
        <fullName evidence="7">Putative membrane protein</fullName>
    </submittedName>
</protein>
<sequence>MIPTTLDRVLLLNYIRSYAIVLACLLSLYVIVDLFTNLDDFSKQSFAENAAHIGRYYSTRVSQIFDRMSEAITLIGAMFTIAWMQRNNELLPQLSAGISTRRVIRPVLYGCAVTLALGPLNQEFVIPEIADELQTPRDDPKKEKVVEVRGEFDSTKIHIEGAAGFRNERRVIGLYVTFPESNTNRVTHLTAREAVYIPFEQGVPLSGGWELRQTTADLPAPLPEHLEQITFGKYFLHTREVDFESLTRNGNWYLFARTPELRSMLAKAESQRRQPSIAVEYHTRIARPLVGAILVLMGLSIILQDQNRHVFINTGMCLGLCVVFYVALLGAKYLGTNDFLSPALAAWMPVLIFGPISLAMFDAIHT</sequence>
<dbReference type="OrthoDB" id="262519at2"/>
<evidence type="ECO:0000256" key="5">
    <source>
        <dbReference type="ARBA" id="ARBA00023136"/>
    </source>
</evidence>
<evidence type="ECO:0000313" key="8">
    <source>
        <dbReference type="Proteomes" id="UP000214646"/>
    </source>
</evidence>
<feature type="transmembrane region" description="Helical" evidence="6">
    <location>
        <begin position="343"/>
        <end position="364"/>
    </location>
</feature>
<dbReference type="PANTHER" id="PTHR33529">
    <property type="entry name" value="SLR0882 PROTEIN-RELATED"/>
    <property type="match status" value="1"/>
</dbReference>
<dbReference type="AlphaFoldDB" id="A0A225EA56"/>
<keyword evidence="4 6" id="KW-1133">Transmembrane helix</keyword>
<feature type="transmembrane region" description="Helical" evidence="6">
    <location>
        <begin position="15"/>
        <end position="35"/>
    </location>
</feature>
<dbReference type="GO" id="GO:0015920">
    <property type="term" value="P:lipopolysaccharide transport"/>
    <property type="evidence" value="ECO:0007669"/>
    <property type="project" value="TreeGrafter"/>
</dbReference>
<reference evidence="8" key="1">
    <citation type="submission" date="2017-06" db="EMBL/GenBank/DDBJ databases">
        <title>Genome analysis of Fimbriiglobus ruber SP5, the first member of the order Planctomycetales with confirmed chitinolytic capability.</title>
        <authorList>
            <person name="Ravin N.V."/>
            <person name="Rakitin A.L."/>
            <person name="Ivanova A.A."/>
            <person name="Beletsky A.V."/>
            <person name="Kulichevskaya I.S."/>
            <person name="Mardanov A.V."/>
            <person name="Dedysh S.N."/>
        </authorList>
    </citation>
    <scope>NUCLEOTIDE SEQUENCE [LARGE SCALE GENOMIC DNA]</scope>
    <source>
        <strain evidence="8">SP5</strain>
    </source>
</reference>
<dbReference type="PANTHER" id="PTHR33529:SF2">
    <property type="entry name" value="LIPOPOLYSACCHARIDE EXPORT SYSTEM PERMEASE PROTEIN LPTG"/>
    <property type="match status" value="1"/>
</dbReference>
<evidence type="ECO:0000256" key="6">
    <source>
        <dbReference type="SAM" id="Phobius"/>
    </source>
</evidence>
<comment type="caution">
    <text evidence="7">The sequence shown here is derived from an EMBL/GenBank/DDBJ whole genome shotgun (WGS) entry which is preliminary data.</text>
</comment>
<keyword evidence="8" id="KW-1185">Reference proteome</keyword>
<feature type="transmembrane region" description="Helical" evidence="6">
    <location>
        <begin position="285"/>
        <end position="303"/>
    </location>
</feature>
<dbReference type="RefSeq" id="WP_161967263.1">
    <property type="nucleotide sequence ID" value="NZ_NIDE01000002.1"/>
</dbReference>
<comment type="subcellular location">
    <subcellularLocation>
        <location evidence="1">Cell membrane</location>
        <topology evidence="1">Multi-pass membrane protein</topology>
    </subcellularLocation>
</comment>
<dbReference type="Pfam" id="PF03739">
    <property type="entry name" value="LptF_LptG"/>
    <property type="match status" value="1"/>
</dbReference>
<evidence type="ECO:0000256" key="2">
    <source>
        <dbReference type="ARBA" id="ARBA00022475"/>
    </source>
</evidence>
<dbReference type="EMBL" id="NIDE01000002">
    <property type="protein sequence ID" value="OWK45445.1"/>
    <property type="molecule type" value="Genomic_DNA"/>
</dbReference>
<keyword evidence="2" id="KW-1003">Cell membrane</keyword>
<evidence type="ECO:0000313" key="7">
    <source>
        <dbReference type="EMBL" id="OWK45445.1"/>
    </source>
</evidence>
<dbReference type="GO" id="GO:0043190">
    <property type="term" value="C:ATP-binding cassette (ABC) transporter complex"/>
    <property type="evidence" value="ECO:0007669"/>
    <property type="project" value="TreeGrafter"/>
</dbReference>
<gene>
    <name evidence="7" type="ORF">FRUB_01776</name>
</gene>
<feature type="transmembrane region" description="Helical" evidence="6">
    <location>
        <begin position="310"/>
        <end position="331"/>
    </location>
</feature>
<proteinExistence type="predicted"/>
<keyword evidence="3 6" id="KW-0812">Transmembrane</keyword>
<keyword evidence="5 6" id="KW-0472">Membrane</keyword>
<dbReference type="Proteomes" id="UP000214646">
    <property type="component" value="Unassembled WGS sequence"/>
</dbReference>